<organism evidence="1 2">
    <name type="scientific">Paramecium sonneborni</name>
    <dbReference type="NCBI Taxonomy" id="65129"/>
    <lineage>
        <taxon>Eukaryota</taxon>
        <taxon>Sar</taxon>
        <taxon>Alveolata</taxon>
        <taxon>Ciliophora</taxon>
        <taxon>Intramacronucleata</taxon>
        <taxon>Oligohymenophorea</taxon>
        <taxon>Peniculida</taxon>
        <taxon>Parameciidae</taxon>
        <taxon>Paramecium</taxon>
    </lineage>
</organism>
<protein>
    <submittedName>
        <fullName evidence="1">Uncharacterized protein</fullName>
    </submittedName>
</protein>
<name>A0A8S1N1A0_9CILI</name>
<gene>
    <name evidence="1" type="ORF">PSON_ATCC_30995.1.T0500074</name>
</gene>
<proteinExistence type="predicted"/>
<dbReference type="EMBL" id="CAJJDN010000050">
    <property type="protein sequence ID" value="CAD8086578.1"/>
    <property type="molecule type" value="Genomic_DNA"/>
</dbReference>
<evidence type="ECO:0000313" key="2">
    <source>
        <dbReference type="Proteomes" id="UP000692954"/>
    </source>
</evidence>
<sequence length="159" mass="18416">MESVSYSTTVFSIIVDYNCKLNSLYKIVNIFILRLQLDESRNKIYLTSFGLYNLLNILPIEVQLNSFLEQQDIVLNGERSFGQIGVNFVFVESQSYFKPVQLLISKLNQHIILFMSPIILQSNPKGLNLRKSFVQDICNFLPELMIDSKFTYSFNEPLV</sequence>
<keyword evidence="2" id="KW-1185">Reference proteome</keyword>
<dbReference type="Proteomes" id="UP000692954">
    <property type="component" value="Unassembled WGS sequence"/>
</dbReference>
<reference evidence="1" key="1">
    <citation type="submission" date="2021-01" db="EMBL/GenBank/DDBJ databases">
        <authorList>
            <consortium name="Genoscope - CEA"/>
            <person name="William W."/>
        </authorList>
    </citation>
    <scope>NUCLEOTIDE SEQUENCE</scope>
</reference>
<evidence type="ECO:0000313" key="1">
    <source>
        <dbReference type="EMBL" id="CAD8086578.1"/>
    </source>
</evidence>
<dbReference type="AlphaFoldDB" id="A0A8S1N1A0"/>
<accession>A0A8S1N1A0</accession>
<comment type="caution">
    <text evidence="1">The sequence shown here is derived from an EMBL/GenBank/DDBJ whole genome shotgun (WGS) entry which is preliminary data.</text>
</comment>